<evidence type="ECO:0000259" key="9">
    <source>
        <dbReference type="PROSITE" id="PS50862"/>
    </source>
</evidence>
<dbReference type="CDD" id="cd10309">
    <property type="entry name" value="GST_C_GluProRS_N"/>
    <property type="match status" value="1"/>
</dbReference>
<dbReference type="PROSITE" id="PS51185">
    <property type="entry name" value="WHEP_TRS_2"/>
    <property type="match status" value="4"/>
</dbReference>
<dbReference type="InterPro" id="IPR033721">
    <property type="entry name" value="ProRS_core_arch_euk"/>
</dbReference>
<dbReference type="CDD" id="cd00807">
    <property type="entry name" value="GlnRS_core"/>
    <property type="match status" value="1"/>
</dbReference>
<keyword evidence="2 12" id="KW-0436">Ligase</keyword>
<dbReference type="Proteomes" id="UP000694871">
    <property type="component" value="Unplaced"/>
</dbReference>
<evidence type="ECO:0000256" key="2">
    <source>
        <dbReference type="ARBA" id="ARBA00022598"/>
    </source>
</evidence>
<feature type="compositionally biased region" description="Low complexity" evidence="8">
    <location>
        <begin position="1094"/>
        <end position="1103"/>
    </location>
</feature>
<feature type="domain" description="WHEP-TRS" evidence="10">
    <location>
        <begin position="1000"/>
        <end position="1056"/>
    </location>
</feature>
<dbReference type="NCBIfam" id="TIGR00463">
    <property type="entry name" value="gltX_arch"/>
    <property type="match status" value="1"/>
</dbReference>
<dbReference type="EC" id="6.1.1.17" evidence="1"/>
<dbReference type="Pfam" id="PF00587">
    <property type="entry name" value="tRNA-synt_2b"/>
    <property type="match status" value="1"/>
</dbReference>
<dbReference type="Gene3D" id="3.30.930.10">
    <property type="entry name" value="Bira Bifunctional Protein, Domain 2"/>
    <property type="match status" value="1"/>
</dbReference>
<dbReference type="InterPro" id="IPR000738">
    <property type="entry name" value="WHEP-TRS_dom"/>
</dbReference>
<dbReference type="PANTHER" id="PTHR43382">
    <property type="entry name" value="PROLYL-TRNA SYNTHETASE"/>
    <property type="match status" value="1"/>
</dbReference>
<feature type="domain" description="WHEP-TRS" evidence="10">
    <location>
        <begin position="755"/>
        <end position="811"/>
    </location>
</feature>
<dbReference type="Gene3D" id="3.40.50.620">
    <property type="entry name" value="HUPs"/>
    <property type="match status" value="1"/>
</dbReference>
<dbReference type="SUPFAM" id="SSF47060">
    <property type="entry name" value="S15/NS1 RNA-binding domain"/>
    <property type="match status" value="4"/>
</dbReference>
<dbReference type="PRINTS" id="PR00987">
    <property type="entry name" value="TRNASYNTHGLU"/>
</dbReference>
<dbReference type="InterPro" id="IPR045864">
    <property type="entry name" value="aa-tRNA-synth_II/BPL/LPL"/>
</dbReference>
<keyword evidence="5" id="KW-0694">RNA-binding</keyword>
<dbReference type="InterPro" id="IPR020056">
    <property type="entry name" value="Rbsml_bL25/Gln-tRNA_synth_N"/>
</dbReference>
<dbReference type="InterPro" id="IPR001412">
    <property type="entry name" value="aa-tRNA-synth_I_CS"/>
</dbReference>
<evidence type="ECO:0000256" key="1">
    <source>
        <dbReference type="ARBA" id="ARBA00012835"/>
    </source>
</evidence>
<dbReference type="Pfam" id="PF21972">
    <property type="entry name" value="Arc1p_N_like"/>
    <property type="match status" value="1"/>
</dbReference>
<evidence type="ECO:0000256" key="4">
    <source>
        <dbReference type="ARBA" id="ARBA00022840"/>
    </source>
</evidence>
<dbReference type="InterPro" id="IPR036282">
    <property type="entry name" value="Glutathione-S-Trfase_C_sf"/>
</dbReference>
<keyword evidence="6" id="KW-0648">Protein biosynthesis</keyword>
<dbReference type="InterPro" id="IPR004499">
    <property type="entry name" value="Pro-tRNA-ligase_IIa_arc-type"/>
</dbReference>
<dbReference type="PANTHER" id="PTHR43382:SF2">
    <property type="entry name" value="BIFUNCTIONAL GLUTAMATE_PROLINE--TRNA LIGASE"/>
    <property type="match status" value="1"/>
</dbReference>
<gene>
    <name evidence="12" type="primary">EPRS</name>
</gene>
<dbReference type="GO" id="GO:0016874">
    <property type="term" value="F:ligase activity"/>
    <property type="evidence" value="ECO:0007669"/>
    <property type="project" value="UniProtKB-KW"/>
</dbReference>
<dbReference type="InterPro" id="IPR014729">
    <property type="entry name" value="Rossmann-like_a/b/a_fold"/>
</dbReference>
<dbReference type="InterPro" id="IPR053836">
    <property type="entry name" value="Arc1-like_N"/>
</dbReference>
<keyword evidence="7" id="KW-0030">Aminoacyl-tRNA synthetase</keyword>
<dbReference type="InterPro" id="IPR036621">
    <property type="entry name" value="Anticodon-bd_dom_sf"/>
</dbReference>
<name>A0ABM1L4F5_GEKJA</name>
<feature type="compositionally biased region" description="Low complexity" evidence="8">
    <location>
        <begin position="978"/>
        <end position="989"/>
    </location>
</feature>
<dbReference type="PROSITE" id="PS00762">
    <property type="entry name" value="WHEP_TRS_1"/>
    <property type="match status" value="3"/>
</dbReference>
<dbReference type="InterPro" id="IPR049437">
    <property type="entry name" value="tRNA-synt_1c_C2"/>
</dbReference>
<feature type="region of interest" description="Disordered" evidence="8">
    <location>
        <begin position="801"/>
        <end position="829"/>
    </location>
</feature>
<feature type="compositionally biased region" description="Basic and acidic residues" evidence="8">
    <location>
        <begin position="1058"/>
        <end position="1092"/>
    </location>
</feature>
<dbReference type="InterPro" id="IPR011035">
    <property type="entry name" value="Ribosomal_bL25/Gln-tRNA_synth"/>
</dbReference>
<dbReference type="GeneID" id="107122302"/>
<dbReference type="InterPro" id="IPR006195">
    <property type="entry name" value="aa-tRNA-synth_II"/>
</dbReference>
<evidence type="ECO:0000256" key="5">
    <source>
        <dbReference type="ARBA" id="ARBA00022884"/>
    </source>
</evidence>
<feature type="region of interest" description="Disordered" evidence="8">
    <location>
        <begin position="1052"/>
        <end position="1115"/>
    </location>
</feature>
<dbReference type="Gene3D" id="1.10.287.10">
    <property type="entry name" value="S15/NS1, RNA-binding"/>
    <property type="match status" value="4"/>
</dbReference>
<keyword evidence="11" id="KW-1185">Reference proteome</keyword>
<dbReference type="HAMAP" id="MF_01571">
    <property type="entry name" value="Pro_tRNA_synth_type3"/>
    <property type="match status" value="1"/>
</dbReference>
<evidence type="ECO:0000313" key="12">
    <source>
        <dbReference type="RefSeq" id="XP_015280842.1"/>
    </source>
</evidence>
<feature type="domain" description="WHEP-TRS" evidence="10">
    <location>
        <begin position="837"/>
        <end position="893"/>
    </location>
</feature>
<dbReference type="Pfam" id="PF03950">
    <property type="entry name" value="tRNA-synt_1c_C"/>
    <property type="match status" value="1"/>
</dbReference>
<dbReference type="SUPFAM" id="SSF47616">
    <property type="entry name" value="GST C-terminal domain-like"/>
    <property type="match status" value="1"/>
</dbReference>
<dbReference type="Pfam" id="PF00458">
    <property type="entry name" value="WHEP-TRS"/>
    <property type="match status" value="4"/>
</dbReference>
<keyword evidence="3" id="KW-0547">Nucleotide-binding</keyword>
<protein>
    <recommendedName>
        <fullName evidence="1">glutamate--tRNA ligase</fullName>
        <ecNumber evidence="1">6.1.1.17</ecNumber>
    </recommendedName>
</protein>
<dbReference type="RefSeq" id="XP_015280842.1">
    <property type="nucleotide sequence ID" value="XM_015425356.1"/>
</dbReference>
<evidence type="ECO:0000313" key="11">
    <source>
        <dbReference type="Proteomes" id="UP000694871"/>
    </source>
</evidence>
<dbReference type="Gene3D" id="1.20.1050.130">
    <property type="match status" value="1"/>
</dbReference>
<feature type="compositionally biased region" description="Low complexity" evidence="8">
    <location>
        <begin position="814"/>
        <end position="826"/>
    </location>
</feature>
<proteinExistence type="inferred from homology"/>
<dbReference type="SUPFAM" id="SSF52374">
    <property type="entry name" value="Nucleotidylyl transferase"/>
    <property type="match status" value="1"/>
</dbReference>
<evidence type="ECO:0000259" key="10">
    <source>
        <dbReference type="PROSITE" id="PS51185"/>
    </source>
</evidence>
<evidence type="ECO:0000256" key="3">
    <source>
        <dbReference type="ARBA" id="ARBA00022741"/>
    </source>
</evidence>
<dbReference type="PROSITE" id="PS00178">
    <property type="entry name" value="AA_TRNA_LIGASE_I"/>
    <property type="match status" value="1"/>
</dbReference>
<dbReference type="SUPFAM" id="SSF55681">
    <property type="entry name" value="Class II aaRS and biotin synthetases"/>
    <property type="match status" value="1"/>
</dbReference>
<feature type="compositionally biased region" description="Basic and acidic residues" evidence="8">
    <location>
        <begin position="709"/>
        <end position="726"/>
    </location>
</feature>
<feature type="domain" description="Aminoacyl-transfer RNA synthetases class-II family profile" evidence="9">
    <location>
        <begin position="1156"/>
        <end position="1398"/>
    </location>
</feature>
<dbReference type="InterPro" id="IPR009068">
    <property type="entry name" value="uS15_NS1_RNA-bd_sf"/>
</dbReference>
<feature type="compositionally biased region" description="Low complexity" evidence="8">
    <location>
        <begin position="896"/>
        <end position="906"/>
    </location>
</feature>
<dbReference type="InterPro" id="IPR004526">
    <property type="entry name" value="Glu-tRNA-synth_arc/euk"/>
</dbReference>
<dbReference type="InterPro" id="IPR020058">
    <property type="entry name" value="Glu/Gln-tRNA-synth_Ib_cat-dom"/>
</dbReference>
<dbReference type="Gene3D" id="2.40.240.10">
    <property type="entry name" value="Ribosomal Protein L25, Chain P"/>
    <property type="match status" value="2"/>
</dbReference>
<feature type="region of interest" description="Disordered" evidence="8">
    <location>
        <begin position="709"/>
        <end position="733"/>
    </location>
</feature>
<dbReference type="InterPro" id="IPR020059">
    <property type="entry name" value="Glu/Gln-tRNA-synth_Ib_codon-bd"/>
</dbReference>
<accession>A0ABM1L4F5</accession>
<dbReference type="InterPro" id="IPR000924">
    <property type="entry name" value="Glu/Gln-tRNA-synth"/>
</dbReference>
<dbReference type="Gene3D" id="3.40.50.800">
    <property type="entry name" value="Anticodon-binding domain"/>
    <property type="match status" value="1"/>
</dbReference>
<dbReference type="SMART" id="SM00991">
    <property type="entry name" value="WHEP-TRS"/>
    <property type="match status" value="4"/>
</dbReference>
<dbReference type="Pfam" id="PF03129">
    <property type="entry name" value="HGTP_anticodon"/>
    <property type="match status" value="1"/>
</dbReference>
<sequence length="1571" mass="176858">MALSLTVKSADPPLGALLTAELVKDQVKISVEEGKETILRVSDQITFTDATSIARYLARIAPSATLYGSNLLEHTEIDHWLEFSARKLSDPAYFASAIEELNNSLSLRTYLVGNSLSLADFCVWAALKGNNQWQEQLVQAKAPVHIKRWYNFLEAQRVFQSVGMQWSVAAPAPKAKVAADKKQDVGKFVELPGAEMGKVIVRFPPEASGYLHIGHAKAALLNQHYQVNFKGKLIMRFDDTNPEKEKEDFEKVILEDVAMLHIKPDQFTYTSDHFETIMKYAEKLIREGKAYVDDTPAEQMKMEREQRIESKHRNNSVEKNWQMWEEMKKGTEYGQTCCLRAKIDMTSNNGCLRDPTLYRCKNQPHPRTRNKYNVYPTYDFACPIVDSIEGVTHALRTTEYHDRDEQFYWIIEALGIRKPYIWEYSRLNLNNTVLSKRKLTWFVNEGLVDGWDDPRFPTVRGVLRRGMTVEGLKQFIAAQGSSRSVVNMEWDKIWSFNKKVIDPVAPRHTALLKDEVVTVNIPEAQEEMKEVAKHPKNAEVGLKPVWYSSKVLIEGPDAETLTEGETVTFINWGNMVITKIHKNSTGKVTSIDAALNLENKDYKKTAKITWLAETSHAPLIPIVCVTYEHLITKPVLSKDEDFKQYVNRDSKREELMLGDPCLKDLKKGDIIQLQRRGFYICDQPYEPISPYSCKEAPCILIYIPDGHTKEMPTSGSKEKSKAETANKETSTALKGQPAPYLAEVSTPEIPTTNLDSRALYDNVAAQGEVVRKLKAEKAPKEQIDAAVKLLLALKAEYKQKSGQEYKPGNPPKSVLPSSTPVAASSPLLPPASPCPIDSKGLYDKVAEQGDVVRSLKSKKASKDQIDAAVKVLLALKAEYKQKTGQCYKPGNPPAAPLSSLSSCASDPSPPFCNGLASSSPIDRKALYNKVAEQGEVVRRLKAEKVSKDQVDEAVKLLLSLKAEYKDKTGQDYKPGQPPAFQAPAATQPTCRATSGPDTPEAKALFNKVAAQGEVVRKLKAEKAEKATVDAAVQDLLQLKAQYKSLAGVDYKPVSAAGGEDKDKKSKEKENKSEKQNKQEKENSGQKKERQKDQGGSSNLSSSGPGDGQGPKKQTRLGLEAKKEENLSEWYSQVITKSEMIEYYDVSGCYILRPWAYAVWEAIKEFFDTEIKKLGVENCYFPMFVSQAALEKEKTHIADFAPEVAWVTRSGKTELAEPIAVRPTSETVMYPAYAKWVQSHRDLPVKLNQWCNVVRWEFKHPQPFLRTREFLWQEGHTAFSTYEEAAEEVLQILDLYARVYEELLAIPVVKGRKTEKEKFAGGDYTTTVEAFISASGRAIQGATSHHLGQNFSKMFEIVFEDPRVPGEKQFAYQNSWGITTRTIGVMAMIHGDNMGLVLPPRVACVQVVIIPCGITNVLSEGDREALVAKCNEYQKRLHGANIRVRVDLRENYSPGWKFNHWELKGVPVRLEVGPRDMKNCQFVAVRRDTGEKLTFAENEAVDQLRHILEEIHNNLYNRASEDLKTHMVAVNTMDEFQRELDSGKALLKNRGNETHRHSPDIKNIFREQLKKK</sequence>
<feature type="region of interest" description="Disordered" evidence="8">
    <location>
        <begin position="887"/>
        <end position="907"/>
    </location>
</feature>
<reference evidence="12" key="1">
    <citation type="submission" date="2025-08" db="UniProtKB">
        <authorList>
            <consortium name="RefSeq"/>
        </authorList>
    </citation>
    <scope>IDENTIFICATION</scope>
</reference>
<dbReference type="SUPFAM" id="SSF50715">
    <property type="entry name" value="Ribosomal protein L25-like"/>
    <property type="match status" value="1"/>
</dbReference>
<evidence type="ECO:0000256" key="7">
    <source>
        <dbReference type="ARBA" id="ARBA00023146"/>
    </source>
</evidence>
<dbReference type="CDD" id="cd00778">
    <property type="entry name" value="ProRS_core_arch_euk"/>
    <property type="match status" value="1"/>
</dbReference>
<dbReference type="InterPro" id="IPR004154">
    <property type="entry name" value="Anticodon-bd"/>
</dbReference>
<feature type="domain" description="WHEP-TRS" evidence="10">
    <location>
        <begin position="922"/>
        <end position="978"/>
    </location>
</feature>
<dbReference type="NCBIfam" id="TIGR00408">
    <property type="entry name" value="proS_fam_I"/>
    <property type="match status" value="1"/>
</dbReference>
<organism evidence="11 12">
    <name type="scientific">Gekko japonicus</name>
    <name type="common">Schlegel's Japanese gecko</name>
    <dbReference type="NCBI Taxonomy" id="146911"/>
    <lineage>
        <taxon>Eukaryota</taxon>
        <taxon>Metazoa</taxon>
        <taxon>Chordata</taxon>
        <taxon>Craniata</taxon>
        <taxon>Vertebrata</taxon>
        <taxon>Euteleostomi</taxon>
        <taxon>Lepidosauria</taxon>
        <taxon>Squamata</taxon>
        <taxon>Bifurcata</taxon>
        <taxon>Gekkota</taxon>
        <taxon>Gekkonidae</taxon>
        <taxon>Gekkoninae</taxon>
        <taxon>Gekko</taxon>
    </lineage>
</organism>
<dbReference type="HAMAP" id="MF_02076">
    <property type="entry name" value="Glu_tRNA_synth_type2"/>
    <property type="match status" value="1"/>
</dbReference>
<dbReference type="Pfam" id="PF00749">
    <property type="entry name" value="tRNA-synt_1c"/>
    <property type="match status" value="1"/>
</dbReference>
<evidence type="ECO:0000256" key="6">
    <source>
        <dbReference type="ARBA" id="ARBA00022917"/>
    </source>
</evidence>
<evidence type="ECO:0000256" key="8">
    <source>
        <dbReference type="SAM" id="MobiDB-lite"/>
    </source>
</evidence>
<dbReference type="InterPro" id="IPR002314">
    <property type="entry name" value="aa-tRNA-synt_IIb"/>
</dbReference>
<dbReference type="SUPFAM" id="SSF52954">
    <property type="entry name" value="Class II aaRS ABD-related"/>
    <property type="match status" value="1"/>
</dbReference>
<dbReference type="CDD" id="cd00936">
    <property type="entry name" value="WEPRS_RNA"/>
    <property type="match status" value="4"/>
</dbReference>
<dbReference type="CDD" id="cd00862">
    <property type="entry name" value="ProRS_anticodon_zinc"/>
    <property type="match status" value="1"/>
</dbReference>
<feature type="region of interest" description="Disordered" evidence="8">
    <location>
        <begin position="967"/>
        <end position="998"/>
    </location>
</feature>
<keyword evidence="4" id="KW-0067">ATP-binding</keyword>
<dbReference type="PROSITE" id="PS50862">
    <property type="entry name" value="AA_TRNA_LIGASE_II"/>
    <property type="match status" value="1"/>
</dbReference>
<dbReference type="Pfam" id="PF20974">
    <property type="entry name" value="tRNA-synt_1c_C2"/>
    <property type="match status" value="1"/>
</dbReference>